<dbReference type="PANTHER" id="PTHR43158">
    <property type="entry name" value="SKFA PEPTIDE EXPORT ATP-BINDING PROTEIN SKFE"/>
    <property type="match status" value="1"/>
</dbReference>
<dbReference type="SMART" id="SM00382">
    <property type="entry name" value="AAA"/>
    <property type="match status" value="1"/>
</dbReference>
<dbReference type="SUPFAM" id="SSF52540">
    <property type="entry name" value="P-loop containing nucleoside triphosphate hydrolases"/>
    <property type="match status" value="1"/>
</dbReference>
<reference evidence="4" key="1">
    <citation type="submission" date="2017-04" db="EMBL/GenBank/DDBJ databases">
        <title>Complete Genome Sequences of Twelve Strains of a Stable Defined Moderately Diverse Mouse Microbiota 2 (sDMDMm2).</title>
        <authorList>
            <person name="Uchimura Y."/>
            <person name="Wyss M."/>
            <person name="Brugiroux S."/>
            <person name="Limenitakis J.P."/>
            <person name="Stecher B."/>
            <person name="McCoy K.D."/>
            <person name="Macpherson A.J."/>
        </authorList>
    </citation>
    <scope>NUCLEOTIDE SEQUENCE</scope>
    <source>
        <strain evidence="4">YL58</strain>
    </source>
</reference>
<sequence>MIKTEHLSKAFGEIQAVDNIGIEITDNSIFGLAGTNGAGKSTFLRLLSGVLKPDQGSILIDEKSVYEQEEIKREIFFLPDSAYFIPNATGKSMADWYSAYYPKFDKKRFDELSKRLDLDTKRKIHTLSKGMKRQVSMLLGICAGTKYLFCDETFDGLDPVMRQAAKSILAYEVTEREFTPVIASHNLRELEDICDHVGLLHKGGVLLSREVEDMKLHIHKIQCVIQNPVLEEELLRELDVVQHEKRLSLMTLVVRGEKDKIMEIVESKFPVFAEMIPLTLEEIFISETEVAGYDIKDLFY</sequence>
<gene>
    <name evidence="4" type="ORF">A4V09_04970</name>
</gene>
<dbReference type="OrthoDB" id="9804819at2"/>
<feature type="domain" description="ABC transporter" evidence="3">
    <location>
        <begin position="2"/>
        <end position="227"/>
    </location>
</feature>
<dbReference type="Proteomes" id="UP000092574">
    <property type="component" value="Chromosome"/>
</dbReference>
<protein>
    <submittedName>
        <fullName evidence="4">ABC transporter</fullName>
    </submittedName>
</protein>
<keyword evidence="2" id="KW-0067">ATP-binding</keyword>
<dbReference type="Gene3D" id="3.40.50.300">
    <property type="entry name" value="P-loop containing nucleotide triphosphate hydrolases"/>
    <property type="match status" value="1"/>
</dbReference>
<dbReference type="RefSeq" id="WP_065541380.1">
    <property type="nucleotide sequence ID" value="NZ_CP015405.2"/>
</dbReference>
<proteinExistence type="predicted"/>
<accession>A0A1C7I6G7</accession>
<dbReference type="InterPro" id="IPR003593">
    <property type="entry name" value="AAA+_ATPase"/>
</dbReference>
<keyword evidence="1" id="KW-0547">Nucleotide-binding</keyword>
<organism evidence="4 5">
    <name type="scientific">Blautia pseudococcoides</name>
    <dbReference type="NCBI Taxonomy" id="1796616"/>
    <lineage>
        <taxon>Bacteria</taxon>
        <taxon>Bacillati</taxon>
        <taxon>Bacillota</taxon>
        <taxon>Clostridia</taxon>
        <taxon>Lachnospirales</taxon>
        <taxon>Lachnospiraceae</taxon>
        <taxon>Blautia</taxon>
    </lineage>
</organism>
<keyword evidence="5" id="KW-1185">Reference proteome</keyword>
<dbReference type="STRING" id="1796616.A4V09_04970"/>
<dbReference type="InterPro" id="IPR003439">
    <property type="entry name" value="ABC_transporter-like_ATP-bd"/>
</dbReference>
<evidence type="ECO:0000256" key="2">
    <source>
        <dbReference type="ARBA" id="ARBA00022840"/>
    </source>
</evidence>
<dbReference type="Pfam" id="PF00005">
    <property type="entry name" value="ABC_tran"/>
    <property type="match status" value="1"/>
</dbReference>
<evidence type="ECO:0000256" key="1">
    <source>
        <dbReference type="ARBA" id="ARBA00022741"/>
    </source>
</evidence>
<dbReference type="KEGG" id="byl:A4V09_04970"/>
<evidence type="ECO:0000259" key="3">
    <source>
        <dbReference type="PROSITE" id="PS50893"/>
    </source>
</evidence>
<dbReference type="GO" id="GO:0016887">
    <property type="term" value="F:ATP hydrolysis activity"/>
    <property type="evidence" value="ECO:0007669"/>
    <property type="project" value="InterPro"/>
</dbReference>
<dbReference type="PROSITE" id="PS50893">
    <property type="entry name" value="ABC_TRANSPORTER_2"/>
    <property type="match status" value="1"/>
</dbReference>
<dbReference type="InterPro" id="IPR027417">
    <property type="entry name" value="P-loop_NTPase"/>
</dbReference>
<evidence type="ECO:0000313" key="4">
    <source>
        <dbReference type="EMBL" id="ANU75165.1"/>
    </source>
</evidence>
<dbReference type="AlphaFoldDB" id="A0A1C7I6G7"/>
<dbReference type="GO" id="GO:0005524">
    <property type="term" value="F:ATP binding"/>
    <property type="evidence" value="ECO:0007669"/>
    <property type="project" value="UniProtKB-KW"/>
</dbReference>
<evidence type="ECO:0000313" key="5">
    <source>
        <dbReference type="Proteomes" id="UP000092574"/>
    </source>
</evidence>
<dbReference type="PANTHER" id="PTHR43158:SF2">
    <property type="entry name" value="SKFA PEPTIDE EXPORT ATP-BINDING PROTEIN SKFE"/>
    <property type="match status" value="1"/>
</dbReference>
<dbReference type="EMBL" id="CP015405">
    <property type="protein sequence ID" value="ANU75165.1"/>
    <property type="molecule type" value="Genomic_DNA"/>
</dbReference>
<dbReference type="CDD" id="cd03230">
    <property type="entry name" value="ABC_DR_subfamily_A"/>
    <property type="match status" value="1"/>
</dbReference>
<name>A0A1C7I6G7_9FIRM</name>